<dbReference type="AlphaFoldDB" id="A0AAQ3RES4"/>
<dbReference type="Proteomes" id="UP001374535">
    <property type="component" value="Chromosome 11"/>
</dbReference>
<dbReference type="EMBL" id="CP144690">
    <property type="protein sequence ID" value="WVY90117.1"/>
    <property type="molecule type" value="Genomic_DNA"/>
</dbReference>
<organism evidence="1 2">
    <name type="scientific">Vigna mungo</name>
    <name type="common">Black gram</name>
    <name type="synonym">Phaseolus mungo</name>
    <dbReference type="NCBI Taxonomy" id="3915"/>
    <lineage>
        <taxon>Eukaryota</taxon>
        <taxon>Viridiplantae</taxon>
        <taxon>Streptophyta</taxon>
        <taxon>Embryophyta</taxon>
        <taxon>Tracheophyta</taxon>
        <taxon>Spermatophyta</taxon>
        <taxon>Magnoliopsida</taxon>
        <taxon>eudicotyledons</taxon>
        <taxon>Gunneridae</taxon>
        <taxon>Pentapetalae</taxon>
        <taxon>rosids</taxon>
        <taxon>fabids</taxon>
        <taxon>Fabales</taxon>
        <taxon>Fabaceae</taxon>
        <taxon>Papilionoideae</taxon>
        <taxon>50 kb inversion clade</taxon>
        <taxon>NPAAA clade</taxon>
        <taxon>indigoferoid/millettioid clade</taxon>
        <taxon>Phaseoleae</taxon>
        <taxon>Vigna</taxon>
    </lineage>
</organism>
<gene>
    <name evidence="1" type="ORF">V8G54_035631</name>
</gene>
<reference evidence="1 2" key="1">
    <citation type="journal article" date="2023" name="Life. Sci Alliance">
        <title>Evolutionary insights into 3D genome organization and epigenetic landscape of Vigna mungo.</title>
        <authorList>
            <person name="Junaid A."/>
            <person name="Singh B."/>
            <person name="Bhatia S."/>
        </authorList>
    </citation>
    <scope>NUCLEOTIDE SEQUENCE [LARGE SCALE GENOMIC DNA]</scope>
    <source>
        <strain evidence="1">Urdbean</strain>
    </source>
</reference>
<proteinExistence type="predicted"/>
<accession>A0AAQ3RES4</accession>
<keyword evidence="2" id="KW-1185">Reference proteome</keyword>
<evidence type="ECO:0000313" key="1">
    <source>
        <dbReference type="EMBL" id="WVY90117.1"/>
    </source>
</evidence>
<name>A0AAQ3RES4_VIGMU</name>
<protein>
    <submittedName>
        <fullName evidence="1">Uncharacterized protein</fullName>
    </submittedName>
</protein>
<evidence type="ECO:0000313" key="2">
    <source>
        <dbReference type="Proteomes" id="UP001374535"/>
    </source>
</evidence>
<sequence length="109" mass="10880">MLPDTQSSALSITVDTLAGLPLPLRLVCTCLTTEASFLILFPLAVSLGTADRGTPSDVICSAPADSTSSLKASSLGVGVSKGTLIGSLVPLACTDFPGGAHSTPAFKGM</sequence>